<dbReference type="InterPro" id="IPR029052">
    <property type="entry name" value="Metallo-depent_PP-like"/>
</dbReference>
<feature type="domain" description="Calcineurin-like phosphoesterase" evidence="1">
    <location>
        <begin position="5"/>
        <end position="190"/>
    </location>
</feature>
<dbReference type="GO" id="GO:0008803">
    <property type="term" value="F:bis(5'-nucleosyl)-tetraphosphatase (symmetrical) activity"/>
    <property type="evidence" value="ECO:0007669"/>
    <property type="project" value="TreeGrafter"/>
</dbReference>
<evidence type="ECO:0000313" key="3">
    <source>
        <dbReference type="Proteomes" id="UP000323257"/>
    </source>
</evidence>
<dbReference type="EMBL" id="VNHS01000019">
    <property type="protein sequence ID" value="TYP68355.1"/>
    <property type="molecule type" value="Genomic_DNA"/>
</dbReference>
<dbReference type="OrthoDB" id="384253at2"/>
<organism evidence="2 3">
    <name type="scientific">Paenibacillus methanolicus</name>
    <dbReference type="NCBI Taxonomy" id="582686"/>
    <lineage>
        <taxon>Bacteria</taxon>
        <taxon>Bacillati</taxon>
        <taxon>Bacillota</taxon>
        <taxon>Bacilli</taxon>
        <taxon>Bacillales</taxon>
        <taxon>Paenibacillaceae</taxon>
        <taxon>Paenibacillus</taxon>
    </lineage>
</organism>
<name>A0A5S5BMJ6_9BACL</name>
<evidence type="ECO:0000259" key="1">
    <source>
        <dbReference type="Pfam" id="PF00149"/>
    </source>
</evidence>
<dbReference type="InterPro" id="IPR006186">
    <property type="entry name" value="Ser/Thr-sp_prot-phosphatase"/>
</dbReference>
<dbReference type="Proteomes" id="UP000323257">
    <property type="component" value="Unassembled WGS sequence"/>
</dbReference>
<dbReference type="PANTHER" id="PTHR42850:SF4">
    <property type="entry name" value="ZINC-DEPENDENT ENDOPOLYPHOSPHATASE"/>
    <property type="match status" value="1"/>
</dbReference>
<dbReference type="SUPFAM" id="SSF56300">
    <property type="entry name" value="Metallo-dependent phosphatases"/>
    <property type="match status" value="1"/>
</dbReference>
<dbReference type="GO" id="GO:0110154">
    <property type="term" value="P:RNA decapping"/>
    <property type="evidence" value="ECO:0007669"/>
    <property type="project" value="TreeGrafter"/>
</dbReference>
<dbReference type="Pfam" id="PF00149">
    <property type="entry name" value="Metallophos"/>
    <property type="match status" value="1"/>
</dbReference>
<dbReference type="Gene3D" id="3.60.21.10">
    <property type="match status" value="1"/>
</dbReference>
<dbReference type="GO" id="GO:0005737">
    <property type="term" value="C:cytoplasm"/>
    <property type="evidence" value="ECO:0007669"/>
    <property type="project" value="TreeGrafter"/>
</dbReference>
<gene>
    <name evidence="2" type="ORF">BCM02_11939</name>
</gene>
<protein>
    <submittedName>
        <fullName evidence="2">Serine/threonine protein phosphatase 1</fullName>
    </submittedName>
</protein>
<sequence>MNKERTLVVSDIHGCDEELRLLLEAMSFRPERDQLILLGDYVDRGPRSKETVAYVCQLVRQGGALALQGNHDNRFVNVVAGLATAEEKMKFWEKGGAETLSSYYGRIVAASEDEEETCCRYIREHYAEDLQFLKDLPMYYEDESFIYVHAGLNPAYANWKLQPARDFLYIRDPFYEGAATRGKTVIFGHTKTVELHGSPEAWFGPGKIGIDGGCAFGYQLNGIEIARGRVSRVWSQPRLEGQ</sequence>
<comment type="caution">
    <text evidence="2">The sequence shown here is derived from an EMBL/GenBank/DDBJ whole genome shotgun (WGS) entry which is preliminary data.</text>
</comment>
<dbReference type="GO" id="GO:0016791">
    <property type="term" value="F:phosphatase activity"/>
    <property type="evidence" value="ECO:0007669"/>
    <property type="project" value="TreeGrafter"/>
</dbReference>
<dbReference type="AlphaFoldDB" id="A0A5S5BMJ6"/>
<dbReference type="CDD" id="cd00144">
    <property type="entry name" value="MPP_PPP_family"/>
    <property type="match status" value="1"/>
</dbReference>
<keyword evidence="3" id="KW-1185">Reference proteome</keyword>
<dbReference type="InterPro" id="IPR004843">
    <property type="entry name" value="Calcineurin-like_PHP"/>
</dbReference>
<proteinExistence type="predicted"/>
<evidence type="ECO:0000313" key="2">
    <source>
        <dbReference type="EMBL" id="TYP68355.1"/>
    </source>
</evidence>
<dbReference type="PANTHER" id="PTHR42850">
    <property type="entry name" value="METALLOPHOSPHOESTERASE"/>
    <property type="match status" value="1"/>
</dbReference>
<accession>A0A5S5BMJ6</accession>
<dbReference type="RefSeq" id="WP_148933416.1">
    <property type="nucleotide sequence ID" value="NZ_VNHS01000019.1"/>
</dbReference>
<reference evidence="2 3" key="1">
    <citation type="submission" date="2019-07" db="EMBL/GenBank/DDBJ databases">
        <title>Genomic Encyclopedia of Type Strains, Phase III (KMG-III): the genomes of soil and plant-associated and newly described type strains.</title>
        <authorList>
            <person name="Whitman W."/>
        </authorList>
    </citation>
    <scope>NUCLEOTIDE SEQUENCE [LARGE SCALE GENOMIC DNA]</scope>
    <source>
        <strain evidence="2 3">BL24</strain>
    </source>
</reference>
<dbReference type="InterPro" id="IPR050126">
    <property type="entry name" value="Ap4A_hydrolase"/>
</dbReference>
<dbReference type="PRINTS" id="PR00114">
    <property type="entry name" value="STPHPHTASE"/>
</dbReference>